<evidence type="ECO:0000313" key="2">
    <source>
        <dbReference type="Proteomes" id="UP000505325"/>
    </source>
</evidence>
<accession>A0A6M8UI52</accession>
<organism evidence="1 2">
    <name type="scientific">Paramixta manurensis</name>
    <dbReference type="NCBI Taxonomy" id="2740817"/>
    <lineage>
        <taxon>Bacteria</taxon>
        <taxon>Pseudomonadati</taxon>
        <taxon>Pseudomonadota</taxon>
        <taxon>Gammaproteobacteria</taxon>
        <taxon>Enterobacterales</taxon>
        <taxon>Erwiniaceae</taxon>
        <taxon>Paramixta</taxon>
    </lineage>
</organism>
<proteinExistence type="predicted"/>
<protein>
    <submittedName>
        <fullName evidence="1">Uncharacterized protein</fullName>
    </submittedName>
</protein>
<dbReference type="KEGG" id="pmak:PMPD1_3147"/>
<keyword evidence="2" id="KW-1185">Reference proteome</keyword>
<dbReference type="AlphaFoldDB" id="A0A6M8UI52"/>
<dbReference type="EMBL" id="CP054212">
    <property type="protein sequence ID" value="QKJ88077.1"/>
    <property type="molecule type" value="Genomic_DNA"/>
</dbReference>
<dbReference type="Proteomes" id="UP000505325">
    <property type="component" value="Chromosome"/>
</dbReference>
<name>A0A6M8UI52_9GAMM</name>
<sequence length="64" mass="7383">MCDIADEAAQLEEHNIRVALANIKKPEPRATECQFCGDDELMPGSNYCSPECCRKHELRQRRMM</sequence>
<gene>
    <name evidence="1" type="ORF">PMPD1_3147</name>
</gene>
<evidence type="ECO:0000313" key="1">
    <source>
        <dbReference type="EMBL" id="QKJ88077.1"/>
    </source>
</evidence>
<reference evidence="1 2" key="1">
    <citation type="submission" date="2020-06" db="EMBL/GenBank/DDBJ databases">
        <title>Genome sequence of Paramixta manurensis strain PD-1.</title>
        <authorList>
            <person name="Lee C.W."/>
            <person name="Kim J."/>
        </authorList>
    </citation>
    <scope>NUCLEOTIDE SEQUENCE [LARGE SCALE GENOMIC DNA]</scope>
    <source>
        <strain evidence="1 2">PD-1</strain>
    </source>
</reference>